<accession>A0A1G4BM81</accession>
<comment type="caution">
    <text evidence="1">The sequence shown here is derived from an EMBL/GenBank/DDBJ whole genome shotgun (WGS) entry which is preliminary data.</text>
</comment>
<evidence type="ECO:0000313" key="1">
    <source>
        <dbReference type="EMBL" id="OHF02417.1"/>
    </source>
</evidence>
<dbReference type="Proteomes" id="UP000176998">
    <property type="component" value="Unassembled WGS sequence"/>
</dbReference>
<keyword evidence="2" id="KW-1185">Reference proteome</keyword>
<gene>
    <name evidence="1" type="ORF">CORC01_02410</name>
</gene>
<organism evidence="1 2">
    <name type="scientific">Colletotrichum orchidophilum</name>
    <dbReference type="NCBI Taxonomy" id="1209926"/>
    <lineage>
        <taxon>Eukaryota</taxon>
        <taxon>Fungi</taxon>
        <taxon>Dikarya</taxon>
        <taxon>Ascomycota</taxon>
        <taxon>Pezizomycotina</taxon>
        <taxon>Sordariomycetes</taxon>
        <taxon>Hypocreomycetidae</taxon>
        <taxon>Glomerellales</taxon>
        <taxon>Glomerellaceae</taxon>
        <taxon>Colletotrichum</taxon>
    </lineage>
</organism>
<evidence type="ECO:0000313" key="2">
    <source>
        <dbReference type="Proteomes" id="UP000176998"/>
    </source>
</evidence>
<proteinExistence type="predicted"/>
<sequence>MYRIVLALYRCRRSWPCVVEDVDIKAIYTSGLGLEDTSSNARFVRNCERTANGRGEVSPPPAGLCPVTFIPIPFFFFTIFMAWSCPALPCPIQTFCCLFHLSCPILSHSALSPFIPTHPILVSPARSLDQSFDQRRALSRFPIAPAFPNRPDVCPSSTPSCLVCLWRVPILPPSSSFSTPHPSRIRTVP</sequence>
<dbReference type="OrthoDB" id="10575056at2759"/>
<name>A0A1G4BM81_9PEZI</name>
<reference evidence="1 2" key="1">
    <citation type="submission" date="2016-09" db="EMBL/GenBank/DDBJ databases">
        <authorList>
            <person name="Capua I."/>
            <person name="De Benedictis P."/>
            <person name="Joannis T."/>
            <person name="Lombin L.H."/>
            <person name="Cattoli G."/>
        </authorList>
    </citation>
    <scope>NUCLEOTIDE SEQUENCE [LARGE SCALE GENOMIC DNA]</scope>
    <source>
        <strain evidence="1 2">IMI 309357</strain>
    </source>
</reference>
<dbReference type="RefSeq" id="XP_022479558.1">
    <property type="nucleotide sequence ID" value="XM_022614060.1"/>
</dbReference>
<protein>
    <submittedName>
        <fullName evidence="1">Uncharacterized protein</fullName>
    </submittedName>
</protein>
<dbReference type="EMBL" id="MJBS01000013">
    <property type="protein sequence ID" value="OHF02417.1"/>
    <property type="molecule type" value="Genomic_DNA"/>
</dbReference>
<dbReference type="GeneID" id="34555570"/>
<dbReference type="AlphaFoldDB" id="A0A1G4BM81"/>